<protein>
    <recommendedName>
        <fullName evidence="1">RNase H type-1 domain-containing protein</fullName>
    </recommendedName>
</protein>
<dbReference type="FunFam" id="3.30.420.10:FF:000076">
    <property type="entry name" value="RBR-type E3 ubiquitin transferase"/>
    <property type="match status" value="1"/>
</dbReference>
<keyword evidence="3" id="KW-1185">Reference proteome</keyword>
<evidence type="ECO:0000313" key="3">
    <source>
        <dbReference type="Proteomes" id="UP000631114"/>
    </source>
</evidence>
<dbReference type="EMBL" id="JADFTS010000007">
    <property type="protein sequence ID" value="KAF9598402.1"/>
    <property type="molecule type" value="Genomic_DNA"/>
</dbReference>
<sequence>KPFNNKGASSSSSSSGDDRTGGVEVFRLYFKGLFRNSGRSGAEIAGIGAAICDPEGNVILNVQKGLIGDWKSDWDVENLQLKVELKSLIEGLNAALSLDIKRIDCFCDYHPLYQYITQRWLVQQQRIGTVVDQVCLLQRKFDRSRTFHVARKDVKFAFQLAKGAIDSQITRSAESSHAR</sequence>
<feature type="non-terminal residue" evidence="2">
    <location>
        <position position="1"/>
    </location>
</feature>
<dbReference type="GO" id="GO:0004523">
    <property type="term" value="F:RNA-DNA hybrid ribonuclease activity"/>
    <property type="evidence" value="ECO:0007669"/>
    <property type="project" value="InterPro"/>
</dbReference>
<name>A0A835LMW9_9MAGN</name>
<evidence type="ECO:0000259" key="1">
    <source>
        <dbReference type="Pfam" id="PF13456"/>
    </source>
</evidence>
<gene>
    <name evidence="2" type="ORF">IFM89_027835</name>
</gene>
<organism evidence="2 3">
    <name type="scientific">Coptis chinensis</name>
    <dbReference type="NCBI Taxonomy" id="261450"/>
    <lineage>
        <taxon>Eukaryota</taxon>
        <taxon>Viridiplantae</taxon>
        <taxon>Streptophyta</taxon>
        <taxon>Embryophyta</taxon>
        <taxon>Tracheophyta</taxon>
        <taxon>Spermatophyta</taxon>
        <taxon>Magnoliopsida</taxon>
        <taxon>Ranunculales</taxon>
        <taxon>Ranunculaceae</taxon>
        <taxon>Coptidoideae</taxon>
        <taxon>Coptis</taxon>
    </lineage>
</organism>
<dbReference type="AlphaFoldDB" id="A0A835LMW9"/>
<accession>A0A835LMW9</accession>
<dbReference type="Proteomes" id="UP000631114">
    <property type="component" value="Unassembled WGS sequence"/>
</dbReference>
<dbReference type="InterPro" id="IPR002156">
    <property type="entry name" value="RNaseH_domain"/>
</dbReference>
<dbReference type="InterPro" id="IPR036397">
    <property type="entry name" value="RNaseH_sf"/>
</dbReference>
<dbReference type="Pfam" id="PF13456">
    <property type="entry name" value="RVT_3"/>
    <property type="match status" value="1"/>
</dbReference>
<comment type="caution">
    <text evidence="2">The sequence shown here is derived from an EMBL/GenBank/DDBJ whole genome shotgun (WGS) entry which is preliminary data.</text>
</comment>
<dbReference type="SUPFAM" id="SSF53098">
    <property type="entry name" value="Ribonuclease H-like"/>
    <property type="match status" value="1"/>
</dbReference>
<dbReference type="Gene3D" id="3.30.420.10">
    <property type="entry name" value="Ribonuclease H-like superfamily/Ribonuclease H"/>
    <property type="match status" value="1"/>
</dbReference>
<proteinExistence type="predicted"/>
<dbReference type="InterPro" id="IPR012337">
    <property type="entry name" value="RNaseH-like_sf"/>
</dbReference>
<evidence type="ECO:0000313" key="2">
    <source>
        <dbReference type="EMBL" id="KAF9598402.1"/>
    </source>
</evidence>
<reference evidence="2 3" key="1">
    <citation type="submission" date="2020-10" db="EMBL/GenBank/DDBJ databases">
        <title>The Coptis chinensis genome and diversification of protoberbering-type alkaloids.</title>
        <authorList>
            <person name="Wang B."/>
            <person name="Shu S."/>
            <person name="Song C."/>
            <person name="Liu Y."/>
        </authorList>
    </citation>
    <scope>NUCLEOTIDE SEQUENCE [LARGE SCALE GENOMIC DNA]</scope>
    <source>
        <strain evidence="2">HL-2020</strain>
        <tissue evidence="2">Leaf</tissue>
    </source>
</reference>
<dbReference type="GO" id="GO:0003676">
    <property type="term" value="F:nucleic acid binding"/>
    <property type="evidence" value="ECO:0007669"/>
    <property type="project" value="InterPro"/>
</dbReference>
<feature type="domain" description="RNase H type-1" evidence="1">
    <location>
        <begin position="40"/>
        <end position="163"/>
    </location>
</feature>
<dbReference type="OrthoDB" id="9977870at2759"/>